<comment type="caution">
    <text evidence="1">The sequence shown here is derived from an EMBL/GenBank/DDBJ whole genome shotgun (WGS) entry which is preliminary data.</text>
</comment>
<accession>A0A392T1Y5</accession>
<protein>
    <submittedName>
        <fullName evidence="1">Uncharacterized protein</fullName>
    </submittedName>
</protein>
<name>A0A392T1Y5_9FABA</name>
<dbReference type="EMBL" id="LXQA010475323">
    <property type="protein sequence ID" value="MCI54176.1"/>
    <property type="molecule type" value="Genomic_DNA"/>
</dbReference>
<reference evidence="1 2" key="1">
    <citation type="journal article" date="2018" name="Front. Plant Sci.">
        <title>Red Clover (Trifolium pratense) and Zigzag Clover (T. medium) - A Picture of Genomic Similarities and Differences.</title>
        <authorList>
            <person name="Dluhosova J."/>
            <person name="Istvanek J."/>
            <person name="Nedelnik J."/>
            <person name="Repkova J."/>
        </authorList>
    </citation>
    <scope>NUCLEOTIDE SEQUENCE [LARGE SCALE GENOMIC DNA]</scope>
    <source>
        <strain evidence="2">cv. 10/8</strain>
        <tissue evidence="1">Leaf</tissue>
    </source>
</reference>
<organism evidence="1 2">
    <name type="scientific">Trifolium medium</name>
    <dbReference type="NCBI Taxonomy" id="97028"/>
    <lineage>
        <taxon>Eukaryota</taxon>
        <taxon>Viridiplantae</taxon>
        <taxon>Streptophyta</taxon>
        <taxon>Embryophyta</taxon>
        <taxon>Tracheophyta</taxon>
        <taxon>Spermatophyta</taxon>
        <taxon>Magnoliopsida</taxon>
        <taxon>eudicotyledons</taxon>
        <taxon>Gunneridae</taxon>
        <taxon>Pentapetalae</taxon>
        <taxon>rosids</taxon>
        <taxon>fabids</taxon>
        <taxon>Fabales</taxon>
        <taxon>Fabaceae</taxon>
        <taxon>Papilionoideae</taxon>
        <taxon>50 kb inversion clade</taxon>
        <taxon>NPAAA clade</taxon>
        <taxon>Hologalegina</taxon>
        <taxon>IRL clade</taxon>
        <taxon>Trifolieae</taxon>
        <taxon>Trifolium</taxon>
    </lineage>
</organism>
<proteinExistence type="predicted"/>
<evidence type="ECO:0000313" key="1">
    <source>
        <dbReference type="EMBL" id="MCI54176.1"/>
    </source>
</evidence>
<evidence type="ECO:0000313" key="2">
    <source>
        <dbReference type="Proteomes" id="UP000265520"/>
    </source>
</evidence>
<feature type="non-terminal residue" evidence="1">
    <location>
        <position position="69"/>
    </location>
</feature>
<keyword evidence="2" id="KW-1185">Reference proteome</keyword>
<dbReference type="Proteomes" id="UP000265520">
    <property type="component" value="Unassembled WGS sequence"/>
</dbReference>
<dbReference type="AlphaFoldDB" id="A0A392T1Y5"/>
<sequence length="69" mass="7462">MTILSGGSGGVGIEIGRTQWVPWRSLKTEEALSRLSIFVLMSKTESPTILSLPCNFSVLLPSNISGLRK</sequence>